<dbReference type="Proteomes" id="UP000028525">
    <property type="component" value="Unassembled WGS sequence"/>
</dbReference>
<evidence type="ECO:0000313" key="4">
    <source>
        <dbReference type="EMBL" id="KEZ91270.1"/>
    </source>
</evidence>
<sequence>MMKTKGLFLRICRVTVLLPMILLFLIVSSSGMKAYAEYKSTADVSGEERVFDEAGLFSQEEIEALETQIQTMRKEMNMDVVITTTDHAGGKSAGQYAEDFYIRGAYGVGKDYSGVLFLIDMDNRELYILPVGKMNRFLTDKRWNSILDSAYDKVSTQNYSACADSFLDGVTQYYRAGIPGGQYNYDKETGKISVYRSIRWYEAALAALIGLIAAAAACGGVTSRYSMKKERGWARSSLMAYRANSQFRYSDQFDHLVNKTVTYMIIPRNQGNVGRGGGGGFSSGGRSTTHTSSGRTMGGGGRKF</sequence>
<dbReference type="AlphaFoldDB" id="A0A084JQN6"/>
<dbReference type="OrthoDB" id="9806054at2"/>
<reference evidence="4 5" key="1">
    <citation type="submission" date="2014-07" db="EMBL/GenBank/DDBJ databases">
        <title>Draft genome of Clostridium celerecrescens 152B isolated from sediments associated with methane hydrate from Krishna Godavari basin.</title>
        <authorList>
            <person name="Honkalas V.S."/>
            <person name="Dabir A.P."/>
            <person name="Arora P."/>
            <person name="Dhakephalkar P.K."/>
        </authorList>
    </citation>
    <scope>NUCLEOTIDE SEQUENCE [LARGE SCALE GENOMIC DNA]</scope>
    <source>
        <strain evidence="4 5">152B</strain>
    </source>
</reference>
<accession>A0A084JQN6</accession>
<feature type="domain" description="TPM" evidence="3">
    <location>
        <begin position="50"/>
        <end position="172"/>
    </location>
</feature>
<dbReference type="Gene3D" id="3.10.310.50">
    <property type="match status" value="1"/>
</dbReference>
<evidence type="ECO:0000256" key="1">
    <source>
        <dbReference type="SAM" id="MobiDB-lite"/>
    </source>
</evidence>
<feature type="compositionally biased region" description="Gly residues" evidence="1">
    <location>
        <begin position="274"/>
        <end position="283"/>
    </location>
</feature>
<protein>
    <recommendedName>
        <fullName evidence="3">TPM domain-containing protein</fullName>
    </recommendedName>
</protein>
<keyword evidence="5" id="KW-1185">Reference proteome</keyword>
<feature type="compositionally biased region" description="Low complexity" evidence="1">
    <location>
        <begin position="284"/>
        <end position="295"/>
    </location>
</feature>
<dbReference type="RefSeq" id="WP_051835027.1">
    <property type="nucleotide sequence ID" value="NZ_JPME01000006.1"/>
</dbReference>
<dbReference type="EMBL" id="JPME01000006">
    <property type="protein sequence ID" value="KEZ91270.1"/>
    <property type="molecule type" value="Genomic_DNA"/>
</dbReference>
<organism evidence="4 5">
    <name type="scientific">Lacrimispora celerecrescens</name>
    <dbReference type="NCBI Taxonomy" id="29354"/>
    <lineage>
        <taxon>Bacteria</taxon>
        <taxon>Bacillati</taxon>
        <taxon>Bacillota</taxon>
        <taxon>Clostridia</taxon>
        <taxon>Lachnospirales</taxon>
        <taxon>Lachnospiraceae</taxon>
        <taxon>Lacrimispora</taxon>
    </lineage>
</organism>
<evidence type="ECO:0000259" key="3">
    <source>
        <dbReference type="Pfam" id="PF04536"/>
    </source>
</evidence>
<comment type="caution">
    <text evidence="4">The sequence shown here is derived from an EMBL/GenBank/DDBJ whole genome shotgun (WGS) entry which is preliminary data.</text>
</comment>
<gene>
    <name evidence="4" type="ORF">IO98_04275</name>
</gene>
<dbReference type="Pfam" id="PF04536">
    <property type="entry name" value="TPM_phosphatase"/>
    <property type="match status" value="1"/>
</dbReference>
<keyword evidence="2" id="KW-0812">Transmembrane</keyword>
<evidence type="ECO:0000313" key="5">
    <source>
        <dbReference type="Proteomes" id="UP000028525"/>
    </source>
</evidence>
<evidence type="ECO:0000256" key="2">
    <source>
        <dbReference type="SAM" id="Phobius"/>
    </source>
</evidence>
<keyword evidence="2" id="KW-1133">Transmembrane helix</keyword>
<dbReference type="STRING" id="29354.IO98_04275"/>
<dbReference type="InterPro" id="IPR007621">
    <property type="entry name" value="TPM_dom"/>
</dbReference>
<feature type="region of interest" description="Disordered" evidence="1">
    <location>
        <begin position="274"/>
        <end position="304"/>
    </location>
</feature>
<feature type="transmembrane region" description="Helical" evidence="2">
    <location>
        <begin position="200"/>
        <end position="221"/>
    </location>
</feature>
<keyword evidence="2" id="KW-0472">Membrane</keyword>
<name>A0A084JQN6_9FIRM</name>
<proteinExistence type="predicted"/>